<evidence type="ECO:0000313" key="2">
    <source>
        <dbReference type="Proteomes" id="UP000644507"/>
    </source>
</evidence>
<reference evidence="1" key="1">
    <citation type="journal article" date="2014" name="Int. J. Syst. Evol. Microbiol.">
        <title>Complete genome sequence of Corynebacterium casei LMG S-19264T (=DSM 44701T), isolated from a smear-ripened cheese.</title>
        <authorList>
            <consortium name="US DOE Joint Genome Institute (JGI-PGF)"/>
            <person name="Walter F."/>
            <person name="Albersmeier A."/>
            <person name="Kalinowski J."/>
            <person name="Ruckert C."/>
        </authorList>
    </citation>
    <scope>NUCLEOTIDE SEQUENCE</scope>
    <source>
        <strain evidence="1">KCTC 12988</strain>
    </source>
</reference>
<accession>A0A918TBX2</accession>
<comment type="caution">
    <text evidence="1">The sequence shown here is derived from an EMBL/GenBank/DDBJ whole genome shotgun (WGS) entry which is preliminary data.</text>
</comment>
<protein>
    <submittedName>
        <fullName evidence="1">Uncharacterized protein</fullName>
    </submittedName>
</protein>
<dbReference type="AlphaFoldDB" id="A0A918TBX2"/>
<gene>
    <name evidence="1" type="ORF">GCM10007100_00820</name>
</gene>
<organism evidence="1 2">
    <name type="scientific">Roseibacillus persicicus</name>
    <dbReference type="NCBI Taxonomy" id="454148"/>
    <lineage>
        <taxon>Bacteria</taxon>
        <taxon>Pseudomonadati</taxon>
        <taxon>Verrucomicrobiota</taxon>
        <taxon>Verrucomicrobiia</taxon>
        <taxon>Verrucomicrobiales</taxon>
        <taxon>Verrucomicrobiaceae</taxon>
        <taxon>Roseibacillus</taxon>
    </lineage>
</organism>
<dbReference type="EMBL" id="BMXI01000001">
    <property type="protein sequence ID" value="GHC40259.1"/>
    <property type="molecule type" value="Genomic_DNA"/>
</dbReference>
<name>A0A918TBX2_9BACT</name>
<proteinExistence type="predicted"/>
<reference evidence="1" key="2">
    <citation type="submission" date="2020-09" db="EMBL/GenBank/DDBJ databases">
        <authorList>
            <person name="Sun Q."/>
            <person name="Kim S."/>
        </authorList>
    </citation>
    <scope>NUCLEOTIDE SEQUENCE</scope>
    <source>
        <strain evidence="1">KCTC 12988</strain>
    </source>
</reference>
<sequence length="249" mass="27940">MRLIGKSPSSYYLTDPISLMIPFRKFTLGLSALLALSSLVQAETRALECRFLALEEAPPALVNTAGEKNQVAVKVMRNRISDPMECYAVDGKLNFFDEKSGELLTSTAVPAKIKKAIFIFVKGNQGGKTAWKLFPIDNTEDSFPAGGTHVVNLHADEIRFILGQTKEVLKPNQSKGFEMPTNRDDFNMAPVAFQFKNSRDEWVNGKETSYRFLPTSRYLLVAYIDPRSSRPRVKTFKDTIRPRAAAQVR</sequence>
<evidence type="ECO:0000313" key="1">
    <source>
        <dbReference type="EMBL" id="GHC40259.1"/>
    </source>
</evidence>
<dbReference type="Proteomes" id="UP000644507">
    <property type="component" value="Unassembled WGS sequence"/>
</dbReference>
<keyword evidence="2" id="KW-1185">Reference proteome</keyword>